<evidence type="ECO:0000256" key="3">
    <source>
        <dbReference type="ARBA" id="ARBA00022692"/>
    </source>
</evidence>
<feature type="transmembrane region" description="Helical" evidence="7">
    <location>
        <begin position="766"/>
        <end position="788"/>
    </location>
</feature>
<dbReference type="InterPro" id="IPR050250">
    <property type="entry name" value="Macrolide_Exporter_MacB"/>
</dbReference>
<feature type="transmembrane region" description="Helical" evidence="7">
    <location>
        <begin position="311"/>
        <end position="334"/>
    </location>
</feature>
<feature type="transmembrane region" description="Helical" evidence="7">
    <location>
        <begin position="355"/>
        <end position="376"/>
    </location>
</feature>
<evidence type="ECO:0000259" key="8">
    <source>
        <dbReference type="Pfam" id="PF02687"/>
    </source>
</evidence>
<comment type="subcellular location">
    <subcellularLocation>
        <location evidence="1">Cell membrane</location>
        <topology evidence="1">Multi-pass membrane protein</topology>
    </subcellularLocation>
</comment>
<proteinExistence type="inferred from homology"/>
<feature type="transmembrane region" description="Helical" evidence="7">
    <location>
        <begin position="252"/>
        <end position="276"/>
    </location>
</feature>
<dbReference type="PANTHER" id="PTHR30572:SF4">
    <property type="entry name" value="ABC TRANSPORTER PERMEASE YTRF"/>
    <property type="match status" value="1"/>
</dbReference>
<evidence type="ECO:0000256" key="2">
    <source>
        <dbReference type="ARBA" id="ARBA00022475"/>
    </source>
</evidence>
<evidence type="ECO:0000256" key="7">
    <source>
        <dbReference type="SAM" id="Phobius"/>
    </source>
</evidence>
<keyword evidence="2" id="KW-1003">Cell membrane</keyword>
<evidence type="ECO:0000256" key="1">
    <source>
        <dbReference type="ARBA" id="ARBA00004651"/>
    </source>
</evidence>
<feature type="transmembrane region" description="Helical" evidence="7">
    <location>
        <begin position="720"/>
        <end position="746"/>
    </location>
</feature>
<organism evidence="9 10">
    <name type="scientific">Methylomonas rivi</name>
    <dbReference type="NCBI Taxonomy" id="2952226"/>
    <lineage>
        <taxon>Bacteria</taxon>
        <taxon>Pseudomonadati</taxon>
        <taxon>Pseudomonadota</taxon>
        <taxon>Gammaproteobacteria</taxon>
        <taxon>Methylococcales</taxon>
        <taxon>Methylococcaceae</taxon>
        <taxon>Methylomonas</taxon>
    </lineage>
</organism>
<name>A0ABT1TZ76_9GAMM</name>
<protein>
    <submittedName>
        <fullName evidence="9">FtsX-like permease family protein</fullName>
    </submittedName>
</protein>
<gene>
    <name evidence="9" type="ORF">NP596_00250</name>
</gene>
<dbReference type="InterPro" id="IPR003838">
    <property type="entry name" value="ABC3_permease_C"/>
</dbReference>
<evidence type="ECO:0000313" key="9">
    <source>
        <dbReference type="EMBL" id="MCQ8126869.1"/>
    </source>
</evidence>
<feature type="transmembrane region" description="Helical" evidence="7">
    <location>
        <begin position="20"/>
        <end position="42"/>
    </location>
</feature>
<accession>A0ABT1TZ76</accession>
<dbReference type="Pfam" id="PF02687">
    <property type="entry name" value="FtsX"/>
    <property type="match status" value="2"/>
</dbReference>
<feature type="transmembrane region" description="Helical" evidence="7">
    <location>
        <begin position="676"/>
        <end position="700"/>
    </location>
</feature>
<dbReference type="PANTHER" id="PTHR30572">
    <property type="entry name" value="MEMBRANE COMPONENT OF TRANSPORTER-RELATED"/>
    <property type="match status" value="1"/>
</dbReference>
<evidence type="ECO:0000256" key="6">
    <source>
        <dbReference type="ARBA" id="ARBA00038076"/>
    </source>
</evidence>
<dbReference type="RefSeq" id="WP_256613190.1">
    <property type="nucleotide sequence ID" value="NZ_JANIBK010000001.1"/>
</dbReference>
<keyword evidence="4 7" id="KW-1133">Transmembrane helix</keyword>
<dbReference type="EMBL" id="JANIBK010000001">
    <property type="protein sequence ID" value="MCQ8126869.1"/>
    <property type="molecule type" value="Genomic_DNA"/>
</dbReference>
<sequence>MHTLWHKAIADLGLSKSRSLLAVASMAAGVFCVGVLFGMIDLQLSQMDAAHRLSQPSHINLILRGDADMALLAKVKALPGVAAVDTQTPVSVRFRRSDAAAWELATLIVRADYAAQRFDKISLDTGRWPSAGQIAVENLSARYTGLRIGDSLELETKAGNRRVAIGGVVRHPFVKPPKFGGQLHFFTDPAGAAGFGVSEHTFRQLLLQVTPPYSEDKARAVASEVSGLLSKHGITVNVTLLQDPEKHWGRPFMAGINGVLQIMAMVSLVLASVLILNTVSAHIAQQTDQIGVMKALGGGRFTIASVYLLEILGWALLAIALAMPIGLLAAYLSACQLLAVFNIDCGDFHYSPRAVYLMVLGGILAPLSAALGPIWWRSGLNVRIAMASYGLGADFGGNRFDFWVERLGARCLSTLHAAALGNLFRHKGRFVLTQSVLIIAGILFMVLMSLAASLNLTLDNEMDRSRYTVRLGFAADQPADKIREIALSLPSSRQIEVWRRLPLEMAKNGRVLRQKGSLGVQMLALPAAGDMYRPLIESGRWFNAEDVGQPVLVLSTDTAALNGIRAGDWLDVAIGSKRQRWQAIGTYRWLAGTNYSVEPVYALLETIQPQAQQPELATFALIQAPMASLAEEADYLRALKSRFQAAGMPLDVYNTQAKLEQRQFARNQFKPMLGTLMGLASMIAAVGGIGLSGTLAIGVLQRTREIGVLRAIGAPSKAIFGLFLSEGLLHGMLAWVLSLPLAYLAAEPMTEQLGRTLFGMALDFTFAGWAAVYWLGMVLGLAGLASYWPARKAAGMTVGKSLAH</sequence>
<feature type="domain" description="ABC3 transporter permease C-terminal" evidence="8">
    <location>
        <begin position="679"/>
        <end position="797"/>
    </location>
</feature>
<feature type="domain" description="ABC3 transporter permease C-terminal" evidence="8">
    <location>
        <begin position="262"/>
        <end position="375"/>
    </location>
</feature>
<keyword evidence="10" id="KW-1185">Reference proteome</keyword>
<comment type="caution">
    <text evidence="9">The sequence shown here is derived from an EMBL/GenBank/DDBJ whole genome shotgun (WGS) entry which is preliminary data.</text>
</comment>
<comment type="similarity">
    <text evidence="6">Belongs to the ABC-4 integral membrane protein family.</text>
</comment>
<feature type="transmembrane region" description="Helical" evidence="7">
    <location>
        <begin position="436"/>
        <end position="458"/>
    </location>
</feature>
<reference evidence="9 10" key="1">
    <citation type="submission" date="2022-07" db="EMBL/GenBank/DDBJ databases">
        <title>Methylomonas rivi sp. nov., Methylomonas rosea sp. nov., Methylomonas aureus sp. nov. and Methylomonas subterranea sp. nov., four novel methanotrophs isolated from a freshwater creek and the deep terrestrial subsurface.</title>
        <authorList>
            <person name="Abin C."/>
            <person name="Sankaranarayanan K."/>
            <person name="Garner C."/>
            <person name="Sindelar R."/>
            <person name="Kotary K."/>
            <person name="Garner R."/>
            <person name="Barclay S."/>
            <person name="Lawson P."/>
            <person name="Krumholz L."/>
        </authorList>
    </citation>
    <scope>NUCLEOTIDE SEQUENCE [LARGE SCALE GENOMIC DNA]</scope>
    <source>
        <strain evidence="9 10">WSC-6</strain>
    </source>
</reference>
<keyword evidence="3 7" id="KW-0812">Transmembrane</keyword>
<keyword evidence="5 7" id="KW-0472">Membrane</keyword>
<evidence type="ECO:0000313" key="10">
    <source>
        <dbReference type="Proteomes" id="UP001524586"/>
    </source>
</evidence>
<evidence type="ECO:0000256" key="4">
    <source>
        <dbReference type="ARBA" id="ARBA00022989"/>
    </source>
</evidence>
<dbReference type="Proteomes" id="UP001524586">
    <property type="component" value="Unassembled WGS sequence"/>
</dbReference>
<evidence type="ECO:0000256" key="5">
    <source>
        <dbReference type="ARBA" id="ARBA00023136"/>
    </source>
</evidence>